<proteinExistence type="predicted"/>
<feature type="compositionally biased region" description="Polar residues" evidence="1">
    <location>
        <begin position="222"/>
        <end position="246"/>
    </location>
</feature>
<dbReference type="OrthoDB" id="7553073at2759"/>
<dbReference type="PaxDb" id="67767-A0A0J7K8S5"/>
<feature type="compositionally biased region" description="Polar residues" evidence="1">
    <location>
        <begin position="270"/>
        <end position="279"/>
    </location>
</feature>
<feature type="region of interest" description="Disordered" evidence="1">
    <location>
        <begin position="221"/>
        <end position="287"/>
    </location>
</feature>
<evidence type="ECO:0000313" key="2">
    <source>
        <dbReference type="EMBL" id="KMQ86742.1"/>
    </source>
</evidence>
<comment type="caution">
    <text evidence="2">The sequence shown here is derived from an EMBL/GenBank/DDBJ whole genome shotgun (WGS) entry which is preliminary data.</text>
</comment>
<protein>
    <submittedName>
        <fullName evidence="2">Putative 2-oxoglutarate dehydrogenase e1 component dhktd1-like mitochondrial protein</fullName>
    </submittedName>
</protein>
<dbReference type="STRING" id="67767.A0A0J7K8S5"/>
<evidence type="ECO:0000256" key="1">
    <source>
        <dbReference type="SAM" id="MobiDB-lite"/>
    </source>
</evidence>
<sequence length="345" mass="38221">MNNTVLTLNEHFLMVRADGSVHSVDGQMFFHHASSGSFISYPLDDHLIQKFKCANSCEVYSIITEDSNAAEISSESSEICAISPLSNETFDRSNEEIWVKNNKPSSLDIAATHDLIEIVGRKDIQMVLNDKKTVKKKIWEKIGAELKEKYNFGIRDGGSVCSQKWRNLESAVMNFLQNAGVGSSGNGKGKKPAFYDEVFDIIKGKHKAKPVCLLDSLPLSREASSTPTTSKEQPAMNSTTNSSRQLAITAANVRARNPESENASSDEDNFNGSPFNHVKSSTKPKKPRVDNSCILDFLKNEAEEHRKQNESFMKLMQDSNDTKKAFLSIITKILSSSTSSNKTPN</sequence>
<organism evidence="2 3">
    <name type="scientific">Lasius niger</name>
    <name type="common">Black garden ant</name>
    <dbReference type="NCBI Taxonomy" id="67767"/>
    <lineage>
        <taxon>Eukaryota</taxon>
        <taxon>Metazoa</taxon>
        <taxon>Ecdysozoa</taxon>
        <taxon>Arthropoda</taxon>
        <taxon>Hexapoda</taxon>
        <taxon>Insecta</taxon>
        <taxon>Pterygota</taxon>
        <taxon>Neoptera</taxon>
        <taxon>Endopterygota</taxon>
        <taxon>Hymenoptera</taxon>
        <taxon>Apocrita</taxon>
        <taxon>Aculeata</taxon>
        <taxon>Formicoidea</taxon>
        <taxon>Formicidae</taxon>
        <taxon>Formicinae</taxon>
        <taxon>Lasius</taxon>
        <taxon>Lasius</taxon>
    </lineage>
</organism>
<evidence type="ECO:0000313" key="3">
    <source>
        <dbReference type="Proteomes" id="UP000036403"/>
    </source>
</evidence>
<gene>
    <name evidence="2" type="ORF">RF55_14211</name>
</gene>
<dbReference type="AlphaFoldDB" id="A0A0J7K8S5"/>
<dbReference type="EMBL" id="LBMM01011610">
    <property type="protein sequence ID" value="KMQ86742.1"/>
    <property type="molecule type" value="Genomic_DNA"/>
</dbReference>
<dbReference type="Gene3D" id="1.10.10.60">
    <property type="entry name" value="Homeodomain-like"/>
    <property type="match status" value="1"/>
</dbReference>
<keyword evidence="3" id="KW-1185">Reference proteome</keyword>
<name>A0A0J7K8S5_LASNI</name>
<dbReference type="Proteomes" id="UP000036403">
    <property type="component" value="Unassembled WGS sequence"/>
</dbReference>
<accession>A0A0J7K8S5</accession>
<reference evidence="2 3" key="1">
    <citation type="submission" date="2015-04" db="EMBL/GenBank/DDBJ databases">
        <title>Lasius niger genome sequencing.</title>
        <authorList>
            <person name="Konorov E.A."/>
            <person name="Nikitin M.A."/>
            <person name="Kirill M.V."/>
            <person name="Chang P."/>
        </authorList>
    </citation>
    <scope>NUCLEOTIDE SEQUENCE [LARGE SCALE GENOMIC DNA]</scope>
    <source>
        <tissue evidence="2">Whole</tissue>
    </source>
</reference>